<keyword evidence="2" id="KW-0472">Membrane</keyword>
<dbReference type="RefSeq" id="WP_244688066.1">
    <property type="nucleotide sequence ID" value="NZ_CP095043.1"/>
</dbReference>
<reference evidence="3 4" key="1">
    <citation type="submission" date="2022-04" db="EMBL/GenBank/DDBJ databases">
        <title>Leucobacter sp. isolated from rhizosphere of onion.</title>
        <authorList>
            <person name="Won M."/>
            <person name="Lee C.-M."/>
            <person name="Woen H.-Y."/>
            <person name="Kwon S.-W."/>
        </authorList>
    </citation>
    <scope>NUCLEOTIDE SEQUENCE [LARGE SCALE GENOMIC DNA]</scope>
    <source>
        <strain evidence="3 4">H25R-14</strain>
    </source>
</reference>
<keyword evidence="2" id="KW-1133">Transmembrane helix</keyword>
<proteinExistence type="predicted"/>
<feature type="region of interest" description="Disordered" evidence="1">
    <location>
        <begin position="803"/>
        <end position="824"/>
    </location>
</feature>
<protein>
    <submittedName>
        <fullName evidence="3">Uncharacterized protein</fullName>
    </submittedName>
</protein>
<sequence length="879" mass="93484">MSTALEPVQVGRPPGRAASRYAAILTILLMLISGLFFAPAPAQAATLGVGYGNEDLWLGSFSSHGRQAYCMDLDALPPYGSTQHPELKTTLDSLSETELARLNYVMGRWGESSDPNITAAVQMYVWDVADHGNYAGRGGDAHFLTRVPASVQGTVVANLNAMRDAAAANAVANPSVSMSISMSDQYHGQLTITANPASATGTVTLAGATFTDGSTSATLGAGTHEIVGTPPEGAPDYQITASIKAPAVGYGAGVDLFYTPGEQRILGTASFEPLSAQASSPVIALDFQPVIETVVDAKFVQAGDTFADKLAVSVTKHSWIKVDGTPVPVLSEGTLYGPFDAQPAEANAPPEGAPVLGTESLTLTHPGSYVSPGTLTAPESGFYTWVWKIDTTKQGANAKYLTDSFTDKFGRVAETSITPFQPEAVSKANGRLVQPGDRVTDTITVSSTNGAWLKHNDEPIPVVFEGTAYQVPGTLPPVQGAEVPADAVPIGTVSVTATGPGVYESPEVVLPDAGFVTWVWQVKQASQPEWVRPYIAADWQDEYGINIESHSVRWPLTITSEVREYNVHQGGRAFDRITVTGFPDNHPDFAGDGYWVPDEQEIEHTVYGPFQTDAELTDDLDLSDAPVLTRITTPAKNGVYDIGYTDEDRIQPTEAGFYVIVTRFAGDDRVQPFTSSPADIWERFYVPGDEQPVSVVTQATPVAGVGEEFDDAALVQGSKIPDGAYLVFRAYGPHDPDAEPVCEVPFFTSKKIAVTQAGIYRSGKTSVDRAGHVYWVETLYDATGKVIAEGKCGAPGETTVVTETPPEVPPVPEQPELPEKPSELATTGGGFPWLIAAGGLVALLAAVVTLWFGRRLALHRERGGDSGEEDAGIEELMNQ</sequence>
<evidence type="ECO:0000313" key="3">
    <source>
        <dbReference type="EMBL" id="UOQ61531.1"/>
    </source>
</evidence>
<keyword evidence="2" id="KW-0812">Transmembrane</keyword>
<feature type="compositionally biased region" description="Pro residues" evidence="1">
    <location>
        <begin position="806"/>
        <end position="815"/>
    </location>
</feature>
<organism evidence="3 4">
    <name type="scientific">Leucobacter rhizosphaerae</name>
    <dbReference type="NCBI Taxonomy" id="2932245"/>
    <lineage>
        <taxon>Bacteria</taxon>
        <taxon>Bacillati</taxon>
        <taxon>Actinomycetota</taxon>
        <taxon>Actinomycetes</taxon>
        <taxon>Micrococcales</taxon>
        <taxon>Microbacteriaceae</taxon>
        <taxon>Leucobacter</taxon>
    </lineage>
</organism>
<feature type="transmembrane region" description="Helical" evidence="2">
    <location>
        <begin position="21"/>
        <end position="40"/>
    </location>
</feature>
<dbReference type="EMBL" id="CP095043">
    <property type="protein sequence ID" value="UOQ61531.1"/>
    <property type="molecule type" value="Genomic_DNA"/>
</dbReference>
<feature type="transmembrane region" description="Helical" evidence="2">
    <location>
        <begin position="830"/>
        <end position="852"/>
    </location>
</feature>
<evidence type="ECO:0000256" key="2">
    <source>
        <dbReference type="SAM" id="Phobius"/>
    </source>
</evidence>
<dbReference type="Proteomes" id="UP000831775">
    <property type="component" value="Chromosome"/>
</dbReference>
<name>A0ABY4FZ67_9MICO</name>
<accession>A0ABY4FZ67</accession>
<evidence type="ECO:0000256" key="1">
    <source>
        <dbReference type="SAM" id="MobiDB-lite"/>
    </source>
</evidence>
<evidence type="ECO:0000313" key="4">
    <source>
        <dbReference type="Proteomes" id="UP000831775"/>
    </source>
</evidence>
<gene>
    <name evidence="3" type="ORF">MUN76_06090</name>
</gene>
<keyword evidence="4" id="KW-1185">Reference proteome</keyword>